<sequence length="612" mass="68809">MASMRTAMSFLSVVLWIILAFTVETKAQNSTEREWWKDTIVYQIWTRSFQDSDSDGIGDLQGVKSRLYHFVDLGVETIWVNTIYPSPLSNSGYDVTDYKNIDSTYGDLDDFYELITAAHDLGLKVILDFIPNHSSINHTWFNASIYRTHPYTDYYIWDNGTTNASGYNIPPNNWESTLSDDGEGSAWSWNEIRQQWYLHQFTANEADFNLRNDAVIEELLDILDFWLDKGVDGFYINGVPYLLEDEDLTDNPIGSLIYTFGLADNVGLLSKFRERIDTWVLRNDNITKFVVAEGFENVENLMAYYGNDTNKGIAPVNIEFIQILTSTSNASYIKSTIDEWISALPSNQTSNWKLSNQDYSRISSRYGLNRADGLNMFILSLPGRVFTYYGEEIALLDNNEITYAETIDSLACAAGEDSYTTVTRDPYRTPMQWDTTSNAGFTESSSAYLPVHTSYLTRNVESQIASTISNIQTYKAVAALRSNPTFIYGSCEIQTLNNDKVLILRRSLDDNPTYIVVINLALSKQTINVTEIFSDVSTNLTIAVRSANAVFSDTTVTSDGFILTANAAVILTDGVDDGESSSSEGLAASVKNIVLFCAFAILSFKDWMLLLQ</sequence>
<dbReference type="Gene3D" id="3.90.400.10">
    <property type="entry name" value="Oligo-1,6-glucosidase, Domain 2"/>
    <property type="match status" value="1"/>
</dbReference>
<dbReference type="PANTHER" id="PTHR10357:SF179">
    <property type="entry name" value="NEUTRAL AND BASIC AMINO ACID TRANSPORT PROTEIN RBAT"/>
    <property type="match status" value="1"/>
</dbReference>
<comment type="catalytic activity">
    <reaction evidence="1">
        <text>Hydrolysis of terminal, non-reducing (1-&gt;4)-linked alpha-D-glucose residues with release of alpha-D-glucose.</text>
        <dbReference type="EC" id="3.2.1.20"/>
    </reaction>
</comment>
<evidence type="ECO:0000256" key="2">
    <source>
        <dbReference type="ARBA" id="ARBA00012741"/>
    </source>
</evidence>
<gene>
    <name evidence="6" type="primary">LOC107223750</name>
</gene>
<evidence type="ECO:0000259" key="4">
    <source>
        <dbReference type="SMART" id="SM00642"/>
    </source>
</evidence>
<evidence type="ECO:0000256" key="1">
    <source>
        <dbReference type="ARBA" id="ARBA00001657"/>
    </source>
</evidence>
<reference evidence="6" key="1">
    <citation type="submission" date="2025-08" db="UniProtKB">
        <authorList>
            <consortium name="RefSeq"/>
        </authorList>
    </citation>
    <scope>IDENTIFICATION</scope>
    <source>
        <tissue evidence="6">Thorax and Abdomen</tissue>
    </source>
</reference>
<proteinExistence type="predicted"/>
<dbReference type="EC" id="3.2.1.20" evidence="2"/>
<protein>
    <recommendedName>
        <fullName evidence="2">alpha-glucosidase</fullName>
        <ecNumber evidence="2">3.2.1.20</ecNumber>
    </recommendedName>
</protein>
<feature type="signal peptide" evidence="3">
    <location>
        <begin position="1"/>
        <end position="27"/>
    </location>
</feature>
<dbReference type="InterPro" id="IPR017853">
    <property type="entry name" value="GH"/>
</dbReference>
<dbReference type="SUPFAM" id="SSF51445">
    <property type="entry name" value="(Trans)glycosidases"/>
    <property type="match status" value="1"/>
</dbReference>
<dbReference type="Proteomes" id="UP000829291">
    <property type="component" value="Chromosome 4"/>
</dbReference>
<feature type="chain" id="PRO_5045193604" description="alpha-glucosidase" evidence="3">
    <location>
        <begin position="28"/>
        <end position="612"/>
    </location>
</feature>
<dbReference type="Gene3D" id="3.20.20.80">
    <property type="entry name" value="Glycosidases"/>
    <property type="match status" value="1"/>
</dbReference>
<organism evidence="5 6">
    <name type="scientific">Neodiprion lecontei</name>
    <name type="common">Redheaded pine sawfly</name>
    <dbReference type="NCBI Taxonomy" id="441921"/>
    <lineage>
        <taxon>Eukaryota</taxon>
        <taxon>Metazoa</taxon>
        <taxon>Ecdysozoa</taxon>
        <taxon>Arthropoda</taxon>
        <taxon>Hexapoda</taxon>
        <taxon>Insecta</taxon>
        <taxon>Pterygota</taxon>
        <taxon>Neoptera</taxon>
        <taxon>Endopterygota</taxon>
        <taxon>Hymenoptera</taxon>
        <taxon>Tenthredinoidea</taxon>
        <taxon>Diprionidae</taxon>
        <taxon>Diprioninae</taxon>
        <taxon>Neodiprion</taxon>
    </lineage>
</organism>
<keyword evidence="5" id="KW-1185">Reference proteome</keyword>
<dbReference type="RefSeq" id="XP_046592769.1">
    <property type="nucleotide sequence ID" value="XM_046736813.1"/>
</dbReference>
<accession>A0ABM3FXM5</accession>
<dbReference type="Pfam" id="PF00128">
    <property type="entry name" value="Alpha-amylase"/>
    <property type="match status" value="1"/>
</dbReference>
<evidence type="ECO:0000313" key="5">
    <source>
        <dbReference type="Proteomes" id="UP000829291"/>
    </source>
</evidence>
<dbReference type="InterPro" id="IPR006047">
    <property type="entry name" value="GH13_cat_dom"/>
</dbReference>
<evidence type="ECO:0000256" key="3">
    <source>
        <dbReference type="SAM" id="SignalP"/>
    </source>
</evidence>
<dbReference type="SMART" id="SM00642">
    <property type="entry name" value="Aamy"/>
    <property type="match status" value="1"/>
</dbReference>
<feature type="domain" description="Glycosyl hydrolase family 13 catalytic" evidence="4">
    <location>
        <begin position="43"/>
        <end position="428"/>
    </location>
</feature>
<dbReference type="GeneID" id="107223750"/>
<dbReference type="InterPro" id="IPR045857">
    <property type="entry name" value="O16G_dom_2"/>
</dbReference>
<evidence type="ECO:0000313" key="6">
    <source>
        <dbReference type="RefSeq" id="XP_046592769.1"/>
    </source>
</evidence>
<name>A0ABM3FXM5_NEOLC</name>
<keyword evidence="3" id="KW-0732">Signal</keyword>
<dbReference type="PANTHER" id="PTHR10357">
    <property type="entry name" value="ALPHA-AMYLASE FAMILY MEMBER"/>
    <property type="match status" value="1"/>
</dbReference>